<proteinExistence type="predicted"/>
<name>A0A7S2W1B8_9STRA</name>
<reference evidence="1" key="1">
    <citation type="submission" date="2021-01" db="EMBL/GenBank/DDBJ databases">
        <authorList>
            <person name="Corre E."/>
            <person name="Pelletier E."/>
            <person name="Niang G."/>
            <person name="Scheremetjew M."/>
            <person name="Finn R."/>
            <person name="Kale V."/>
            <person name="Holt S."/>
            <person name="Cochrane G."/>
            <person name="Meng A."/>
            <person name="Brown T."/>
            <person name="Cohen L."/>
        </authorList>
    </citation>
    <scope>NUCLEOTIDE SEQUENCE</scope>
    <source>
        <strain evidence="1">NY070348D</strain>
    </source>
</reference>
<evidence type="ECO:0000313" key="1">
    <source>
        <dbReference type="EMBL" id="CAD9662476.1"/>
    </source>
</evidence>
<dbReference type="AlphaFoldDB" id="A0A7S2W1B8"/>
<protein>
    <submittedName>
        <fullName evidence="1">Uncharacterized protein</fullName>
    </submittedName>
</protein>
<dbReference type="EMBL" id="HBHK01000529">
    <property type="protein sequence ID" value="CAD9662476.1"/>
    <property type="molecule type" value="Transcribed_RNA"/>
</dbReference>
<accession>A0A7S2W1B8</accession>
<sequence>MYSTNKRTGASAHITRTHEFRLVKNGTLRNRKARLQCEIEERGTTVEECKSIERCKSIEECKHTEESKSFHEIKCPENEECKRYESFREEKFFEEIEEEKDVESPLLEQRLPKFYAYPSAEDMSRAQHFDSALRKARASCGWEEIPLSFFVDEVVSLGSDEDTEYEDDEGDDGWISVLCPCVFLFTGF</sequence>
<gene>
    <name evidence="1" type="ORF">QSP1433_LOCUS340</name>
</gene>
<organism evidence="1">
    <name type="scientific">Mucochytrium quahogii</name>
    <dbReference type="NCBI Taxonomy" id="96639"/>
    <lineage>
        <taxon>Eukaryota</taxon>
        <taxon>Sar</taxon>
        <taxon>Stramenopiles</taxon>
        <taxon>Bigyra</taxon>
        <taxon>Labyrinthulomycetes</taxon>
        <taxon>Thraustochytrida</taxon>
        <taxon>Thraustochytriidae</taxon>
        <taxon>Mucochytrium</taxon>
    </lineage>
</organism>